<dbReference type="PANTHER" id="PTHR43142:SF1">
    <property type="entry name" value="CARBOXYLIC ESTER HYDROLASE"/>
    <property type="match status" value="1"/>
</dbReference>
<feature type="region of interest" description="Disordered" evidence="5">
    <location>
        <begin position="1"/>
        <end position="212"/>
    </location>
</feature>
<sequence>MAFTKGGQRTRQPSGSSSGVFSSGEEDAASDSHSQASDETPKPPQPETARKLPQYGLRNTVDLGGAAQQLAERERNQRSWSAPPESRAMEEQPKRFVSRIEIQPSAPKAPGEVSGSPAATNPGVQMPSSSAGNSSANPGKPPVAPKQQTKSGERLIPIFVEGRSEPVFPKESHERPQQSPPQPPPQFEQQQHPFPERSANFDDYTDFPQFKSRGFNESAFADRFARPDFANRNQRHFGEPFWAHRGSGSAHQPQHPQQPPPSPPQKRPMPAQSPPTKRTQEQAPAAENAAPPPPPPPVNDPLSKVAAVQKDVDALMREIEEFSGQSKSDKQYIFLDEMLTRNLIKLDDIDTNGKDEIRKVRKEAIRSIQRAISLLESKVKKTEERSINSVTLPRIHAQPSFALIFLETVWLKGIAAVTIVGGETKNPEIVLSHDGKISGTTMKSLDGREFYAFRGIPYAKPPVGDLRFRAPEPVEPWKGVRDATKESEPCAQVPVMGDEKFIGSEDCLYLNVYTPQLPSEEVESLPVIFWIHGGAFYAGDGGIEENGPEFLMDQNIVLVTINYRLGAFGFLSSGNQKIQGNFGMKDQVLALKWVQENIEFFNGDKSKVTLWGYSAGGAAVEAHLFSPMSSGLFSGAIYQSGTLKSECALKSKPVMSLPVLGSIVNCNQIKVEDQLKCLRATPASDLAKAINKFPYWGLKVPAAFSIVQEIPNHLDGSWTEEPFLTVNPNKMLEEGSIVNDVPTITGIAKDEGIILGYELQRNPSLYAQANRNFNDVARLCGCLFELKPKKFKKIKEFYFGEERINEKQFDNFLKFQSDAVWNWPQVDTAFKQAKASKSPVYFYLFSFEGRISEAMAAGLKPIEGVGHADDLAYMLRRRVPFPDDAPNEREKNTIKRMGSILESFARTGNPNPTDNELFTVEWEPIDPKNFRYLNIDEDLEMKEDYPFSYRMDFWQQLTKKKSKPKKETKEIKEKDEL</sequence>
<dbReference type="OrthoDB" id="19653at2759"/>
<dbReference type="AlphaFoldDB" id="A0A8S1D7K8"/>
<dbReference type="PROSITE" id="PS00941">
    <property type="entry name" value="CARBOXYLESTERASE_B_2"/>
    <property type="match status" value="1"/>
</dbReference>
<proteinExistence type="inferred from homology"/>
<feature type="domain" description="BAG" evidence="6">
    <location>
        <begin position="301"/>
        <end position="379"/>
    </location>
</feature>
<dbReference type="InterPro" id="IPR002018">
    <property type="entry name" value="CarbesteraseB"/>
</dbReference>
<organism evidence="7 8">
    <name type="scientific">Cloeon dipterum</name>
    <dbReference type="NCBI Taxonomy" id="197152"/>
    <lineage>
        <taxon>Eukaryota</taxon>
        <taxon>Metazoa</taxon>
        <taxon>Ecdysozoa</taxon>
        <taxon>Arthropoda</taxon>
        <taxon>Hexapoda</taxon>
        <taxon>Insecta</taxon>
        <taxon>Pterygota</taxon>
        <taxon>Palaeoptera</taxon>
        <taxon>Ephemeroptera</taxon>
        <taxon>Pisciforma</taxon>
        <taxon>Baetidae</taxon>
        <taxon>Cloeon</taxon>
    </lineage>
</organism>
<keyword evidence="3" id="KW-0378">Hydrolase</keyword>
<feature type="compositionally biased region" description="Pro residues" evidence="5">
    <location>
        <begin position="290"/>
        <end position="299"/>
    </location>
</feature>
<evidence type="ECO:0000313" key="8">
    <source>
        <dbReference type="Proteomes" id="UP000494165"/>
    </source>
</evidence>
<reference evidence="7 8" key="1">
    <citation type="submission" date="2020-04" db="EMBL/GenBank/DDBJ databases">
        <authorList>
            <person name="Alioto T."/>
            <person name="Alioto T."/>
            <person name="Gomez Garrido J."/>
        </authorList>
    </citation>
    <scope>NUCLEOTIDE SEQUENCE [LARGE SCALE GENOMIC DNA]</scope>
</reference>
<feature type="compositionally biased region" description="Low complexity" evidence="5">
    <location>
        <begin position="127"/>
        <end position="138"/>
    </location>
</feature>
<feature type="compositionally biased region" description="Basic and acidic residues" evidence="5">
    <location>
        <begin position="965"/>
        <end position="977"/>
    </location>
</feature>
<protein>
    <recommendedName>
        <fullName evidence="6">BAG domain-containing protein</fullName>
    </recommendedName>
</protein>
<evidence type="ECO:0000256" key="2">
    <source>
        <dbReference type="ARBA" id="ARBA00022487"/>
    </source>
</evidence>
<keyword evidence="8" id="KW-1185">Reference proteome</keyword>
<dbReference type="Gene3D" id="3.40.50.1820">
    <property type="entry name" value="alpha/beta hydrolase"/>
    <property type="match status" value="1"/>
</dbReference>
<accession>A0A8S1D7K8</accession>
<comment type="caution">
    <text evidence="7">The sequence shown here is derived from an EMBL/GenBank/DDBJ whole genome shotgun (WGS) entry which is preliminary data.</text>
</comment>
<keyword evidence="4" id="KW-0325">Glycoprotein</keyword>
<feature type="region of interest" description="Disordered" evidence="5">
    <location>
        <begin position="958"/>
        <end position="977"/>
    </location>
</feature>
<dbReference type="InterPro" id="IPR003103">
    <property type="entry name" value="BAG_domain"/>
</dbReference>
<dbReference type="SMART" id="SM00264">
    <property type="entry name" value="BAG"/>
    <property type="match status" value="1"/>
</dbReference>
<dbReference type="Proteomes" id="UP000494165">
    <property type="component" value="Unassembled WGS sequence"/>
</dbReference>
<feature type="compositionally biased region" description="Low complexity" evidence="5">
    <location>
        <begin position="187"/>
        <end position="197"/>
    </location>
</feature>
<dbReference type="Pfam" id="PF02179">
    <property type="entry name" value="BAG"/>
    <property type="match status" value="1"/>
</dbReference>
<dbReference type="EMBL" id="CADEPI010000128">
    <property type="protein sequence ID" value="CAB3376448.1"/>
    <property type="molecule type" value="Genomic_DNA"/>
</dbReference>
<dbReference type="InterPro" id="IPR036533">
    <property type="entry name" value="BAG_dom_sf"/>
</dbReference>
<dbReference type="SUPFAM" id="SSF63491">
    <property type="entry name" value="BAG domain"/>
    <property type="match status" value="1"/>
</dbReference>
<comment type="similarity">
    <text evidence="1">Belongs to the type-B carboxylesterase/lipase family.</text>
</comment>
<evidence type="ECO:0000259" key="6">
    <source>
        <dbReference type="PROSITE" id="PS51035"/>
    </source>
</evidence>
<feature type="compositionally biased region" description="Basic and acidic residues" evidence="5">
    <location>
        <begin position="162"/>
        <end position="176"/>
    </location>
</feature>
<evidence type="ECO:0000256" key="4">
    <source>
        <dbReference type="ARBA" id="ARBA00023180"/>
    </source>
</evidence>
<feature type="compositionally biased region" description="Low complexity" evidence="5">
    <location>
        <begin position="14"/>
        <end position="23"/>
    </location>
</feature>
<evidence type="ECO:0000256" key="5">
    <source>
        <dbReference type="SAM" id="MobiDB-lite"/>
    </source>
</evidence>
<evidence type="ECO:0000313" key="7">
    <source>
        <dbReference type="EMBL" id="CAB3376448.1"/>
    </source>
</evidence>
<keyword evidence="2" id="KW-0719">Serine esterase</keyword>
<name>A0A8S1D7K8_9INSE</name>
<dbReference type="InterPro" id="IPR019819">
    <property type="entry name" value="Carboxylesterase_B_CS"/>
</dbReference>
<feature type="compositionally biased region" description="Pro residues" evidence="5">
    <location>
        <begin position="256"/>
        <end position="273"/>
    </location>
</feature>
<evidence type="ECO:0000256" key="1">
    <source>
        <dbReference type="ARBA" id="ARBA00005964"/>
    </source>
</evidence>
<evidence type="ECO:0000256" key="3">
    <source>
        <dbReference type="ARBA" id="ARBA00022801"/>
    </source>
</evidence>
<gene>
    <name evidence="7" type="ORF">CLODIP_2_CD04061</name>
</gene>
<feature type="region of interest" description="Disordered" evidence="5">
    <location>
        <begin position="231"/>
        <end position="302"/>
    </location>
</feature>
<dbReference type="GO" id="GO:0052689">
    <property type="term" value="F:carboxylic ester hydrolase activity"/>
    <property type="evidence" value="ECO:0007669"/>
    <property type="project" value="UniProtKB-KW"/>
</dbReference>
<dbReference type="PROSITE" id="PS51035">
    <property type="entry name" value="BAG"/>
    <property type="match status" value="1"/>
</dbReference>
<dbReference type="InterPro" id="IPR029058">
    <property type="entry name" value="AB_hydrolase_fold"/>
</dbReference>
<dbReference type="SUPFAM" id="SSF53474">
    <property type="entry name" value="alpha/beta-Hydrolases"/>
    <property type="match status" value="1"/>
</dbReference>
<dbReference type="PANTHER" id="PTHR43142">
    <property type="entry name" value="CARBOXYLIC ESTER HYDROLASE"/>
    <property type="match status" value="1"/>
</dbReference>
<dbReference type="Pfam" id="PF00135">
    <property type="entry name" value="COesterase"/>
    <property type="match status" value="1"/>
</dbReference>
<dbReference type="Gene3D" id="1.20.58.120">
    <property type="entry name" value="BAG domain"/>
    <property type="match status" value="1"/>
</dbReference>
<dbReference type="GO" id="GO:0051087">
    <property type="term" value="F:protein-folding chaperone binding"/>
    <property type="evidence" value="ECO:0007669"/>
    <property type="project" value="InterPro"/>
</dbReference>